<dbReference type="Proteomes" id="UP001059041">
    <property type="component" value="Unassembled WGS sequence"/>
</dbReference>
<comment type="caution">
    <text evidence="2">The sequence shown here is derived from an EMBL/GenBank/DDBJ whole genome shotgun (WGS) entry which is preliminary data.</text>
</comment>
<dbReference type="AlphaFoldDB" id="A0A9W7T436"/>
<evidence type="ECO:0000256" key="1">
    <source>
        <dbReference type="SAM" id="MobiDB-lite"/>
    </source>
</evidence>
<gene>
    <name evidence="2" type="ORF">IRJ41_001779</name>
</gene>
<feature type="region of interest" description="Disordered" evidence="1">
    <location>
        <begin position="43"/>
        <end position="76"/>
    </location>
</feature>
<evidence type="ECO:0000313" key="3">
    <source>
        <dbReference type="Proteomes" id="UP001059041"/>
    </source>
</evidence>
<keyword evidence="3" id="KW-1185">Reference proteome</keyword>
<name>A0A9W7T436_TRIRA</name>
<evidence type="ECO:0000313" key="2">
    <source>
        <dbReference type="EMBL" id="KAI7789399.1"/>
    </source>
</evidence>
<dbReference type="EMBL" id="JAFHDT010000476">
    <property type="protein sequence ID" value="KAI7789399.1"/>
    <property type="molecule type" value="Genomic_DNA"/>
</dbReference>
<sequence>MSFLVPYMQQRSFRHTLAAEQAPLDMTVAEEEEQELLELTQTCTPTTDTQRSSSPALLQPHPTLWHRHSTNNYSKT</sequence>
<accession>A0A9W7T436</accession>
<organism evidence="2 3">
    <name type="scientific">Triplophysa rosa</name>
    <name type="common">Cave loach</name>
    <dbReference type="NCBI Taxonomy" id="992332"/>
    <lineage>
        <taxon>Eukaryota</taxon>
        <taxon>Metazoa</taxon>
        <taxon>Chordata</taxon>
        <taxon>Craniata</taxon>
        <taxon>Vertebrata</taxon>
        <taxon>Euteleostomi</taxon>
        <taxon>Actinopterygii</taxon>
        <taxon>Neopterygii</taxon>
        <taxon>Teleostei</taxon>
        <taxon>Ostariophysi</taxon>
        <taxon>Cypriniformes</taxon>
        <taxon>Nemacheilidae</taxon>
        <taxon>Triplophysa</taxon>
    </lineage>
</organism>
<reference evidence="2" key="1">
    <citation type="submission" date="2021-02" db="EMBL/GenBank/DDBJ databases">
        <title>Comparative genomics reveals that relaxation of natural selection precedes convergent phenotypic evolution of cavefish.</title>
        <authorList>
            <person name="Peng Z."/>
        </authorList>
    </citation>
    <scope>NUCLEOTIDE SEQUENCE</scope>
    <source>
        <tissue evidence="2">Muscle</tissue>
    </source>
</reference>
<proteinExistence type="predicted"/>
<protein>
    <submittedName>
        <fullName evidence="2">Uncharacterized protein</fullName>
    </submittedName>
</protein>